<gene>
    <name evidence="1" type="ordered locus">MTR_4g132165</name>
</gene>
<organism evidence="1 3">
    <name type="scientific">Medicago truncatula</name>
    <name type="common">Barrel medic</name>
    <name type="synonym">Medicago tribuloides</name>
    <dbReference type="NCBI Taxonomy" id="3880"/>
    <lineage>
        <taxon>Eukaryota</taxon>
        <taxon>Viridiplantae</taxon>
        <taxon>Streptophyta</taxon>
        <taxon>Embryophyta</taxon>
        <taxon>Tracheophyta</taxon>
        <taxon>Spermatophyta</taxon>
        <taxon>Magnoliopsida</taxon>
        <taxon>eudicotyledons</taxon>
        <taxon>Gunneridae</taxon>
        <taxon>Pentapetalae</taxon>
        <taxon>rosids</taxon>
        <taxon>fabids</taxon>
        <taxon>Fabales</taxon>
        <taxon>Fabaceae</taxon>
        <taxon>Papilionoideae</taxon>
        <taxon>50 kb inversion clade</taxon>
        <taxon>NPAAA clade</taxon>
        <taxon>Hologalegina</taxon>
        <taxon>IRL clade</taxon>
        <taxon>Trifolieae</taxon>
        <taxon>Medicago</taxon>
    </lineage>
</organism>
<proteinExistence type="predicted"/>
<reference evidence="1 3" key="1">
    <citation type="journal article" date="2011" name="Nature">
        <title>The Medicago genome provides insight into the evolution of rhizobial symbioses.</title>
        <authorList>
            <person name="Young N.D."/>
            <person name="Debelle F."/>
            <person name="Oldroyd G.E."/>
            <person name="Geurts R."/>
            <person name="Cannon S.B."/>
            <person name="Udvardi M.K."/>
            <person name="Benedito V.A."/>
            <person name="Mayer K.F."/>
            <person name="Gouzy J."/>
            <person name="Schoof H."/>
            <person name="Van de Peer Y."/>
            <person name="Proost S."/>
            <person name="Cook D.R."/>
            <person name="Meyers B.C."/>
            <person name="Spannagl M."/>
            <person name="Cheung F."/>
            <person name="De Mita S."/>
            <person name="Krishnakumar V."/>
            <person name="Gundlach H."/>
            <person name="Zhou S."/>
            <person name="Mudge J."/>
            <person name="Bharti A.K."/>
            <person name="Murray J.D."/>
            <person name="Naoumkina M.A."/>
            <person name="Rosen B."/>
            <person name="Silverstein K.A."/>
            <person name="Tang H."/>
            <person name="Rombauts S."/>
            <person name="Zhao P.X."/>
            <person name="Zhou P."/>
            <person name="Barbe V."/>
            <person name="Bardou P."/>
            <person name="Bechner M."/>
            <person name="Bellec A."/>
            <person name="Berger A."/>
            <person name="Berges H."/>
            <person name="Bidwell S."/>
            <person name="Bisseling T."/>
            <person name="Choisne N."/>
            <person name="Couloux A."/>
            <person name="Denny R."/>
            <person name="Deshpande S."/>
            <person name="Dai X."/>
            <person name="Doyle J.J."/>
            <person name="Dudez A.M."/>
            <person name="Farmer A.D."/>
            <person name="Fouteau S."/>
            <person name="Franken C."/>
            <person name="Gibelin C."/>
            <person name="Gish J."/>
            <person name="Goldstein S."/>
            <person name="Gonzalez A.J."/>
            <person name="Green P.J."/>
            <person name="Hallab A."/>
            <person name="Hartog M."/>
            <person name="Hua A."/>
            <person name="Humphray S.J."/>
            <person name="Jeong D.H."/>
            <person name="Jing Y."/>
            <person name="Jocker A."/>
            <person name="Kenton S.M."/>
            <person name="Kim D.J."/>
            <person name="Klee K."/>
            <person name="Lai H."/>
            <person name="Lang C."/>
            <person name="Lin S."/>
            <person name="Macmil S.L."/>
            <person name="Magdelenat G."/>
            <person name="Matthews L."/>
            <person name="McCorrison J."/>
            <person name="Monaghan E.L."/>
            <person name="Mun J.H."/>
            <person name="Najar F.Z."/>
            <person name="Nicholson C."/>
            <person name="Noirot C."/>
            <person name="O'Bleness M."/>
            <person name="Paule C.R."/>
            <person name="Poulain J."/>
            <person name="Prion F."/>
            <person name="Qin B."/>
            <person name="Qu C."/>
            <person name="Retzel E.F."/>
            <person name="Riddle C."/>
            <person name="Sallet E."/>
            <person name="Samain S."/>
            <person name="Samson N."/>
            <person name="Sanders I."/>
            <person name="Saurat O."/>
            <person name="Scarpelli C."/>
            <person name="Schiex T."/>
            <person name="Segurens B."/>
            <person name="Severin A.J."/>
            <person name="Sherrier D.J."/>
            <person name="Shi R."/>
            <person name="Sims S."/>
            <person name="Singer S.R."/>
            <person name="Sinharoy S."/>
            <person name="Sterck L."/>
            <person name="Viollet A."/>
            <person name="Wang B.B."/>
            <person name="Wang K."/>
            <person name="Wang M."/>
            <person name="Wang X."/>
            <person name="Warfsmann J."/>
            <person name="Weissenbach J."/>
            <person name="White D.D."/>
            <person name="White J.D."/>
            <person name="Wiley G.B."/>
            <person name="Wincker P."/>
            <person name="Xing Y."/>
            <person name="Yang L."/>
            <person name="Yao Z."/>
            <person name="Ying F."/>
            <person name="Zhai J."/>
            <person name="Zhou L."/>
            <person name="Zuber A."/>
            <person name="Denarie J."/>
            <person name="Dixon R.A."/>
            <person name="May G.D."/>
            <person name="Schwartz D.C."/>
            <person name="Rogers J."/>
            <person name="Quetier F."/>
            <person name="Town C.D."/>
            <person name="Roe B.A."/>
        </authorList>
    </citation>
    <scope>NUCLEOTIDE SEQUENCE [LARGE SCALE GENOMIC DNA]</scope>
    <source>
        <strain evidence="1">A17</strain>
        <strain evidence="2 3">cv. Jemalong A17</strain>
    </source>
</reference>
<dbReference type="EnsemblPlants" id="KEH32642">
    <property type="protein sequence ID" value="KEH32642"/>
    <property type="gene ID" value="MTR_4g132165"/>
</dbReference>
<protein>
    <submittedName>
        <fullName evidence="1 2">Uncharacterized protein</fullName>
    </submittedName>
</protein>
<keyword evidence="3" id="KW-1185">Reference proteome</keyword>
<sequence length="69" mass="7748">MPNSTYTKEVIVWLIIRKDQLSIIGKTLLSFSEPREGEKADSPLEKNACPYPTEDLGVIATIVPCSRRK</sequence>
<dbReference type="Proteomes" id="UP000002051">
    <property type="component" value="Chromosome 4"/>
</dbReference>
<reference evidence="2" key="3">
    <citation type="submission" date="2015-04" db="UniProtKB">
        <authorList>
            <consortium name="EnsemblPlants"/>
        </authorList>
    </citation>
    <scope>IDENTIFICATION</scope>
    <source>
        <strain evidence="2">cv. Jemalong A17</strain>
    </source>
</reference>
<evidence type="ECO:0000313" key="1">
    <source>
        <dbReference type="EMBL" id="KEH32642.1"/>
    </source>
</evidence>
<evidence type="ECO:0000313" key="2">
    <source>
        <dbReference type="EnsemblPlants" id="KEH32642"/>
    </source>
</evidence>
<dbReference type="AlphaFoldDB" id="A0A072USK2"/>
<reference evidence="1 3" key="2">
    <citation type="journal article" date="2014" name="BMC Genomics">
        <title>An improved genome release (version Mt4.0) for the model legume Medicago truncatula.</title>
        <authorList>
            <person name="Tang H."/>
            <person name="Krishnakumar V."/>
            <person name="Bidwell S."/>
            <person name="Rosen B."/>
            <person name="Chan A."/>
            <person name="Zhou S."/>
            <person name="Gentzbittel L."/>
            <person name="Childs K.L."/>
            <person name="Yandell M."/>
            <person name="Gundlach H."/>
            <person name="Mayer K.F."/>
            <person name="Schwartz D.C."/>
            <person name="Town C.D."/>
        </authorList>
    </citation>
    <scope>GENOME REANNOTATION</scope>
    <source>
        <strain evidence="1">A17</strain>
        <strain evidence="2 3">cv. Jemalong A17</strain>
    </source>
</reference>
<dbReference type="EMBL" id="CM001220">
    <property type="protein sequence ID" value="KEH32642.1"/>
    <property type="molecule type" value="Genomic_DNA"/>
</dbReference>
<evidence type="ECO:0000313" key="3">
    <source>
        <dbReference type="Proteomes" id="UP000002051"/>
    </source>
</evidence>
<name>A0A072USK2_MEDTR</name>
<accession>A0A072USK2</accession>
<dbReference type="HOGENOM" id="CLU_2779681_0_0_1"/>